<feature type="transmembrane region" description="Helical" evidence="1">
    <location>
        <begin position="28"/>
        <end position="47"/>
    </location>
</feature>
<proteinExistence type="predicted"/>
<organism evidence="2 3">
    <name type="scientific">Macrosiphum euphorbiae</name>
    <name type="common">potato aphid</name>
    <dbReference type="NCBI Taxonomy" id="13131"/>
    <lineage>
        <taxon>Eukaryota</taxon>
        <taxon>Metazoa</taxon>
        <taxon>Ecdysozoa</taxon>
        <taxon>Arthropoda</taxon>
        <taxon>Hexapoda</taxon>
        <taxon>Insecta</taxon>
        <taxon>Pterygota</taxon>
        <taxon>Neoptera</taxon>
        <taxon>Paraneoptera</taxon>
        <taxon>Hemiptera</taxon>
        <taxon>Sternorrhyncha</taxon>
        <taxon>Aphidomorpha</taxon>
        <taxon>Aphidoidea</taxon>
        <taxon>Aphididae</taxon>
        <taxon>Macrosiphini</taxon>
        <taxon>Macrosiphum</taxon>
    </lineage>
</organism>
<keyword evidence="1" id="KW-0812">Transmembrane</keyword>
<protein>
    <submittedName>
        <fullName evidence="2">Uncharacterized protein</fullName>
    </submittedName>
</protein>
<dbReference type="EMBL" id="CARXXK010000001">
    <property type="protein sequence ID" value="CAI6349342.1"/>
    <property type="molecule type" value="Genomic_DNA"/>
</dbReference>
<gene>
    <name evidence="2" type="ORF">MEUPH1_LOCUS5915</name>
</gene>
<reference evidence="2 3" key="1">
    <citation type="submission" date="2023-01" db="EMBL/GenBank/DDBJ databases">
        <authorList>
            <person name="Whitehead M."/>
        </authorList>
    </citation>
    <scope>NUCLEOTIDE SEQUENCE [LARGE SCALE GENOMIC DNA]</scope>
</reference>
<evidence type="ECO:0000256" key="1">
    <source>
        <dbReference type="SAM" id="Phobius"/>
    </source>
</evidence>
<keyword evidence="1" id="KW-0472">Membrane</keyword>
<comment type="caution">
    <text evidence="2">The sequence shown here is derived from an EMBL/GenBank/DDBJ whole genome shotgun (WGS) entry which is preliminary data.</text>
</comment>
<name>A0AAV0W0T8_9HEMI</name>
<sequence>MWMCSHKIGIRPWVVQQLLTTDDDQFVFSHYLIIFVSFGFTVVVWSVNSRARQSTKGALVRRCGRWSLVPCGATPVGDGVRLDDGVNLYRRGDDNNHG</sequence>
<dbReference type="AlphaFoldDB" id="A0AAV0W0T8"/>
<evidence type="ECO:0000313" key="2">
    <source>
        <dbReference type="EMBL" id="CAI6349342.1"/>
    </source>
</evidence>
<keyword evidence="1" id="KW-1133">Transmembrane helix</keyword>
<dbReference type="Proteomes" id="UP001160148">
    <property type="component" value="Unassembled WGS sequence"/>
</dbReference>
<evidence type="ECO:0000313" key="3">
    <source>
        <dbReference type="Proteomes" id="UP001160148"/>
    </source>
</evidence>
<accession>A0AAV0W0T8</accession>
<keyword evidence="3" id="KW-1185">Reference proteome</keyword>